<dbReference type="EMBL" id="JAINUF010000016">
    <property type="protein sequence ID" value="KAJ8339994.1"/>
    <property type="molecule type" value="Genomic_DNA"/>
</dbReference>
<gene>
    <name evidence="1" type="ORF">SKAU_G00346270</name>
</gene>
<protein>
    <submittedName>
        <fullName evidence="1">Uncharacterized protein</fullName>
    </submittedName>
</protein>
<comment type="caution">
    <text evidence="1">The sequence shown here is derived from an EMBL/GenBank/DDBJ whole genome shotgun (WGS) entry which is preliminary data.</text>
</comment>
<keyword evidence="2" id="KW-1185">Reference proteome</keyword>
<dbReference type="AlphaFoldDB" id="A0A9Q1EJG6"/>
<evidence type="ECO:0000313" key="1">
    <source>
        <dbReference type="EMBL" id="KAJ8339994.1"/>
    </source>
</evidence>
<name>A0A9Q1EJG6_SYNKA</name>
<reference evidence="1" key="1">
    <citation type="journal article" date="2023" name="Science">
        <title>Genome structures resolve the early diversification of teleost fishes.</title>
        <authorList>
            <person name="Parey E."/>
            <person name="Louis A."/>
            <person name="Montfort J."/>
            <person name="Bouchez O."/>
            <person name="Roques C."/>
            <person name="Iampietro C."/>
            <person name="Lluch J."/>
            <person name="Castinel A."/>
            <person name="Donnadieu C."/>
            <person name="Desvignes T."/>
            <person name="Floi Bucao C."/>
            <person name="Jouanno E."/>
            <person name="Wen M."/>
            <person name="Mejri S."/>
            <person name="Dirks R."/>
            <person name="Jansen H."/>
            <person name="Henkel C."/>
            <person name="Chen W.J."/>
            <person name="Zahm M."/>
            <person name="Cabau C."/>
            <person name="Klopp C."/>
            <person name="Thompson A.W."/>
            <person name="Robinson-Rechavi M."/>
            <person name="Braasch I."/>
            <person name="Lecointre G."/>
            <person name="Bobe J."/>
            <person name="Postlethwait J.H."/>
            <person name="Berthelot C."/>
            <person name="Roest Crollius H."/>
            <person name="Guiguen Y."/>
        </authorList>
    </citation>
    <scope>NUCLEOTIDE SEQUENCE</scope>
    <source>
        <strain evidence="1">WJC10195</strain>
    </source>
</reference>
<dbReference type="Proteomes" id="UP001152622">
    <property type="component" value="Chromosome 16"/>
</dbReference>
<evidence type="ECO:0000313" key="2">
    <source>
        <dbReference type="Proteomes" id="UP001152622"/>
    </source>
</evidence>
<proteinExistence type="predicted"/>
<organism evidence="1 2">
    <name type="scientific">Synaphobranchus kaupii</name>
    <name type="common">Kaup's arrowtooth eel</name>
    <dbReference type="NCBI Taxonomy" id="118154"/>
    <lineage>
        <taxon>Eukaryota</taxon>
        <taxon>Metazoa</taxon>
        <taxon>Chordata</taxon>
        <taxon>Craniata</taxon>
        <taxon>Vertebrata</taxon>
        <taxon>Euteleostomi</taxon>
        <taxon>Actinopterygii</taxon>
        <taxon>Neopterygii</taxon>
        <taxon>Teleostei</taxon>
        <taxon>Anguilliformes</taxon>
        <taxon>Synaphobranchidae</taxon>
        <taxon>Synaphobranchus</taxon>
    </lineage>
</organism>
<sequence length="81" mass="8920">MGRLAAGEEQEAERRPAAFNSLIATPRRSFLCRGSTFSTEPELSIALAATQPWHARFHFHRSCEDIPAARSPELSTSFSSA</sequence>
<accession>A0A9Q1EJG6</accession>